<evidence type="ECO:0000259" key="3">
    <source>
        <dbReference type="Pfam" id="PF08241"/>
    </source>
</evidence>
<dbReference type="EMBL" id="HBGW01057496">
    <property type="protein sequence ID" value="CAD9596828.1"/>
    <property type="molecule type" value="Transcribed_RNA"/>
</dbReference>
<dbReference type="Gene3D" id="3.40.50.150">
    <property type="entry name" value="Vaccinia Virus protein VP39"/>
    <property type="match status" value="1"/>
</dbReference>
<feature type="signal peptide" evidence="2">
    <location>
        <begin position="1"/>
        <end position="27"/>
    </location>
</feature>
<dbReference type="GO" id="GO:0005783">
    <property type="term" value="C:endoplasmic reticulum"/>
    <property type="evidence" value="ECO:0007669"/>
    <property type="project" value="TreeGrafter"/>
</dbReference>
<evidence type="ECO:0000313" key="4">
    <source>
        <dbReference type="EMBL" id="CAD9596828.1"/>
    </source>
</evidence>
<evidence type="ECO:0000256" key="2">
    <source>
        <dbReference type="SAM" id="SignalP"/>
    </source>
</evidence>
<reference evidence="4" key="1">
    <citation type="submission" date="2021-01" db="EMBL/GenBank/DDBJ databases">
        <authorList>
            <person name="Corre E."/>
            <person name="Pelletier E."/>
            <person name="Niang G."/>
            <person name="Scheremetjew M."/>
            <person name="Finn R."/>
            <person name="Kale V."/>
            <person name="Holt S."/>
            <person name="Cochrane G."/>
            <person name="Meng A."/>
            <person name="Brown T."/>
            <person name="Cohen L."/>
        </authorList>
    </citation>
    <scope>NUCLEOTIDE SEQUENCE</scope>
    <source>
        <strain evidence="4">RCC3387</strain>
    </source>
</reference>
<sequence>MVFRAFLGATLVLPVALLGGLCGWSQSSPTVLWYRVSTSAKALYALFTLPQNDIDDFLRSYEIFDKEAISTSEDAQNIVNYYQVINHLCALGEVEKMYIPPVLDLKRGIFGNQVLWEETGMADKLNIGPGKKVLDVGCGRGRIAHHVSSYTGAHVTGLNIDSTQIGMAKDYAAATGMNDKLRFVQGNYNDPLPFANQSFDALYHVQALTYAQDLPALLRDMHRVLKPGAKISFLDWFKLPGYDASDSHHRKLLADVKAVIGAVWTPAPEEYTSALEQAGFVVLSSKEASADGGHQFPLVKEAEFFYESSKVIVKTLANLGLIPRHFDTLLTRLTQGGQSFVEADMKALFTTSWQIIAQKPMQAVTV</sequence>
<organism evidence="4">
    <name type="scientific">Zooxanthella nutricula</name>
    <dbReference type="NCBI Taxonomy" id="1333877"/>
    <lineage>
        <taxon>Eukaryota</taxon>
        <taxon>Sar</taxon>
        <taxon>Alveolata</taxon>
        <taxon>Dinophyceae</taxon>
        <taxon>Peridiniales</taxon>
        <taxon>Peridiniales incertae sedis</taxon>
        <taxon>Zooxanthella</taxon>
    </lineage>
</organism>
<accession>A0A7S2L7T1</accession>
<protein>
    <recommendedName>
        <fullName evidence="3">Methyltransferase type 11 domain-containing protein</fullName>
    </recommendedName>
</protein>
<dbReference type="InterPro" id="IPR013216">
    <property type="entry name" value="Methyltransf_11"/>
</dbReference>
<dbReference type="AlphaFoldDB" id="A0A7S2L7T1"/>
<proteinExistence type="predicted"/>
<dbReference type="PANTHER" id="PTHR44068:SF4">
    <property type="entry name" value="S-ADENOSYL-METHIONINE-STEROL-C-METHYLTRANSFERAS (AFU_ORTHOLOGUE AFUA_4G09190)"/>
    <property type="match status" value="1"/>
</dbReference>
<keyword evidence="2" id="KW-0732">Signal</keyword>
<gene>
    <name evidence="4" type="ORF">BRAN1462_LOCUS36536</name>
</gene>
<dbReference type="GO" id="GO:0003838">
    <property type="term" value="F:sterol 24-C-methyltransferase activity"/>
    <property type="evidence" value="ECO:0007669"/>
    <property type="project" value="TreeGrafter"/>
</dbReference>
<feature type="chain" id="PRO_5031444807" description="Methyltransferase type 11 domain-containing protein" evidence="2">
    <location>
        <begin position="28"/>
        <end position="366"/>
    </location>
</feature>
<dbReference type="GO" id="GO:0006696">
    <property type="term" value="P:ergosterol biosynthetic process"/>
    <property type="evidence" value="ECO:0007669"/>
    <property type="project" value="TreeGrafter"/>
</dbReference>
<dbReference type="PANTHER" id="PTHR44068">
    <property type="entry name" value="ZGC:194242"/>
    <property type="match status" value="1"/>
</dbReference>
<feature type="domain" description="Methyltransferase type 11" evidence="3">
    <location>
        <begin position="134"/>
        <end position="232"/>
    </location>
</feature>
<name>A0A7S2L7T1_9DINO</name>
<keyword evidence="1" id="KW-0808">Transferase</keyword>
<dbReference type="InterPro" id="IPR029063">
    <property type="entry name" value="SAM-dependent_MTases_sf"/>
</dbReference>
<dbReference type="InterPro" id="IPR050447">
    <property type="entry name" value="Erg6_SMT_methyltransf"/>
</dbReference>
<evidence type="ECO:0000256" key="1">
    <source>
        <dbReference type="ARBA" id="ARBA00022679"/>
    </source>
</evidence>
<dbReference type="Pfam" id="PF08241">
    <property type="entry name" value="Methyltransf_11"/>
    <property type="match status" value="1"/>
</dbReference>
<dbReference type="CDD" id="cd02440">
    <property type="entry name" value="AdoMet_MTases"/>
    <property type="match status" value="1"/>
</dbReference>
<dbReference type="SUPFAM" id="SSF53335">
    <property type="entry name" value="S-adenosyl-L-methionine-dependent methyltransferases"/>
    <property type="match status" value="1"/>
</dbReference>